<evidence type="ECO:0000256" key="1">
    <source>
        <dbReference type="SAM" id="MobiDB-lite"/>
    </source>
</evidence>
<protein>
    <submittedName>
        <fullName evidence="2">Uncharacterized protein</fullName>
    </submittedName>
</protein>
<evidence type="ECO:0000313" key="2">
    <source>
        <dbReference type="EMBL" id="KHN76879.1"/>
    </source>
</evidence>
<dbReference type="EMBL" id="JPKZ01002391">
    <property type="protein sequence ID" value="KHN76879.1"/>
    <property type="molecule type" value="Genomic_DNA"/>
</dbReference>
<dbReference type="AlphaFoldDB" id="A0A0B2V5T9"/>
<evidence type="ECO:0000313" key="3">
    <source>
        <dbReference type="Proteomes" id="UP000031036"/>
    </source>
</evidence>
<reference evidence="2 3" key="1">
    <citation type="submission" date="2014-11" db="EMBL/GenBank/DDBJ databases">
        <title>Genetic blueprint of the zoonotic pathogen Toxocara canis.</title>
        <authorList>
            <person name="Zhu X.-Q."/>
            <person name="Korhonen P.K."/>
            <person name="Cai H."/>
            <person name="Young N.D."/>
            <person name="Nejsum P."/>
            <person name="von Samson-Himmelstjerna G."/>
            <person name="Boag P.R."/>
            <person name="Tan P."/>
            <person name="Li Q."/>
            <person name="Min J."/>
            <person name="Yang Y."/>
            <person name="Wang X."/>
            <person name="Fang X."/>
            <person name="Hall R.S."/>
            <person name="Hofmann A."/>
            <person name="Sternberg P.W."/>
            <person name="Jex A.R."/>
            <person name="Gasser R.B."/>
        </authorList>
    </citation>
    <scope>NUCLEOTIDE SEQUENCE [LARGE SCALE GENOMIC DNA]</scope>
    <source>
        <strain evidence="2">PN_DK_2014</strain>
    </source>
</reference>
<dbReference type="Proteomes" id="UP000031036">
    <property type="component" value="Unassembled WGS sequence"/>
</dbReference>
<accession>A0A0B2V5T9</accession>
<name>A0A0B2V5T9_TOXCA</name>
<gene>
    <name evidence="2" type="ORF">Tcan_03394</name>
</gene>
<comment type="caution">
    <text evidence="2">The sequence shown here is derived from an EMBL/GenBank/DDBJ whole genome shotgun (WGS) entry which is preliminary data.</text>
</comment>
<sequence length="116" mass="13403">MSRTTEKDDNVNYLVWSESSDRKIDGRHRSRRWSSSESGGRLKRNIDSRTSVDLERRKIGFDWAAINKEKSESGGMRRSKGEMGIIDFHLLLNIGGSHFRVRCSTIEVIINRFNSN</sequence>
<keyword evidence="3" id="KW-1185">Reference proteome</keyword>
<organism evidence="2 3">
    <name type="scientific">Toxocara canis</name>
    <name type="common">Canine roundworm</name>
    <dbReference type="NCBI Taxonomy" id="6265"/>
    <lineage>
        <taxon>Eukaryota</taxon>
        <taxon>Metazoa</taxon>
        <taxon>Ecdysozoa</taxon>
        <taxon>Nematoda</taxon>
        <taxon>Chromadorea</taxon>
        <taxon>Rhabditida</taxon>
        <taxon>Spirurina</taxon>
        <taxon>Ascaridomorpha</taxon>
        <taxon>Ascaridoidea</taxon>
        <taxon>Toxocaridae</taxon>
        <taxon>Toxocara</taxon>
    </lineage>
</organism>
<feature type="region of interest" description="Disordered" evidence="1">
    <location>
        <begin position="21"/>
        <end position="47"/>
    </location>
</feature>
<proteinExistence type="predicted"/>